<dbReference type="Proteomes" id="UP000264036">
    <property type="component" value="Unassembled WGS sequence"/>
</dbReference>
<feature type="chain" id="PRO_5016576840" description="Tripartite tricarboxylate transporter substrate binding protein" evidence="2">
    <location>
        <begin position="20"/>
        <end position="317"/>
    </location>
</feature>
<dbReference type="CDD" id="cd07012">
    <property type="entry name" value="PBP2_Bug_TTT"/>
    <property type="match status" value="1"/>
</dbReference>
<feature type="signal peptide" evidence="2">
    <location>
        <begin position="1"/>
        <end position="19"/>
    </location>
</feature>
<reference evidence="3 4" key="1">
    <citation type="journal article" date="2018" name="Nat. Biotechnol.">
        <title>A standardized bacterial taxonomy based on genome phylogeny substantially revises the tree of life.</title>
        <authorList>
            <person name="Parks D.H."/>
            <person name="Chuvochina M."/>
            <person name="Waite D.W."/>
            <person name="Rinke C."/>
            <person name="Skarshewski A."/>
            <person name="Chaumeil P.A."/>
            <person name="Hugenholtz P."/>
        </authorList>
    </citation>
    <scope>NUCLEOTIDE SEQUENCE [LARGE SCALE GENOMIC DNA]</scope>
    <source>
        <strain evidence="3">UBA10707</strain>
    </source>
</reference>
<organism evidence="3 4">
    <name type="scientific">Advenella kashmirensis</name>
    <dbReference type="NCBI Taxonomy" id="310575"/>
    <lineage>
        <taxon>Bacteria</taxon>
        <taxon>Pseudomonadati</taxon>
        <taxon>Pseudomonadota</taxon>
        <taxon>Betaproteobacteria</taxon>
        <taxon>Burkholderiales</taxon>
        <taxon>Alcaligenaceae</taxon>
    </lineage>
</organism>
<dbReference type="InterPro" id="IPR042100">
    <property type="entry name" value="Bug_dom1"/>
</dbReference>
<dbReference type="EMBL" id="DOEK01000030">
    <property type="protein sequence ID" value="HBP30736.1"/>
    <property type="molecule type" value="Genomic_DNA"/>
</dbReference>
<dbReference type="PANTHER" id="PTHR42928:SF5">
    <property type="entry name" value="BLR1237 PROTEIN"/>
    <property type="match status" value="1"/>
</dbReference>
<proteinExistence type="inferred from homology"/>
<comment type="caution">
    <text evidence="3">The sequence shown here is derived from an EMBL/GenBank/DDBJ whole genome shotgun (WGS) entry which is preliminary data.</text>
</comment>
<dbReference type="PIRSF" id="PIRSF017082">
    <property type="entry name" value="YflP"/>
    <property type="match status" value="1"/>
</dbReference>
<dbReference type="Gene3D" id="3.40.190.150">
    <property type="entry name" value="Bordetella uptake gene, domain 1"/>
    <property type="match status" value="1"/>
</dbReference>
<dbReference type="PANTHER" id="PTHR42928">
    <property type="entry name" value="TRICARBOXYLATE-BINDING PROTEIN"/>
    <property type="match status" value="1"/>
</dbReference>
<dbReference type="SUPFAM" id="SSF53850">
    <property type="entry name" value="Periplasmic binding protein-like II"/>
    <property type="match status" value="1"/>
</dbReference>
<dbReference type="InterPro" id="IPR005064">
    <property type="entry name" value="BUG"/>
</dbReference>
<sequence length="317" mass="34297">MKRLIFCLLMAMAASIAQAQSDKVNRIIVGFPPGQATDQVARLLAQELSRELQENFIVENRPGQGGSVALAALKRSEPDGSTMVLAALASLVVNPHLYKNVGYATLSDFEPVALVADLPMLLVVNPKLPAHSYQELVNYVKDHPGKLNYASSGNGTLSHLGMEEIKQHTGMKIAHIPYSGSARSMADVVGGGVQAAIDTVAVTQTQIRAGNLRLLATTYSERLPAFPDIPTIAELGVKDFRLSAWLGLMMPKGVPQDRVARLNKAAMKVIQSEAVRNKYAALGAVPRTMPTPEFRRFMAAEYERWGKGVHQAALTVD</sequence>
<evidence type="ECO:0000256" key="1">
    <source>
        <dbReference type="ARBA" id="ARBA00006987"/>
    </source>
</evidence>
<name>A0A356LIC2_9BURK</name>
<dbReference type="AlphaFoldDB" id="A0A356LIC2"/>
<dbReference type="Pfam" id="PF03401">
    <property type="entry name" value="TctC"/>
    <property type="match status" value="1"/>
</dbReference>
<evidence type="ECO:0000256" key="2">
    <source>
        <dbReference type="SAM" id="SignalP"/>
    </source>
</evidence>
<comment type="similarity">
    <text evidence="1">Belongs to the UPF0065 (bug) family.</text>
</comment>
<evidence type="ECO:0000313" key="3">
    <source>
        <dbReference type="EMBL" id="HBP30736.1"/>
    </source>
</evidence>
<gene>
    <name evidence="3" type="ORF">DD666_15115</name>
</gene>
<evidence type="ECO:0008006" key="5">
    <source>
        <dbReference type="Google" id="ProtNLM"/>
    </source>
</evidence>
<keyword evidence="2" id="KW-0732">Signal</keyword>
<protein>
    <recommendedName>
        <fullName evidence="5">Tripartite tricarboxylate transporter substrate binding protein</fullName>
    </recommendedName>
</protein>
<dbReference type="Gene3D" id="3.40.190.10">
    <property type="entry name" value="Periplasmic binding protein-like II"/>
    <property type="match status" value="1"/>
</dbReference>
<accession>A0A356LIC2</accession>
<evidence type="ECO:0000313" key="4">
    <source>
        <dbReference type="Proteomes" id="UP000264036"/>
    </source>
</evidence>